<dbReference type="EMBL" id="CP101988">
    <property type="protein sequence ID" value="UUI76881.1"/>
    <property type="molecule type" value="Genomic_DNA"/>
</dbReference>
<accession>A0ABY5L5S2</accession>
<dbReference type="SUPFAM" id="SSF53474">
    <property type="entry name" value="alpha/beta-Hydrolases"/>
    <property type="match status" value="1"/>
</dbReference>
<dbReference type="InterPro" id="IPR013595">
    <property type="entry name" value="Pept_S33_TAP-like_C"/>
</dbReference>
<dbReference type="GO" id="GO:0016787">
    <property type="term" value="F:hydrolase activity"/>
    <property type="evidence" value="ECO:0007669"/>
    <property type="project" value="UniProtKB-KW"/>
</dbReference>
<reference evidence="5 6" key="1">
    <citation type="submission" date="2022-07" db="EMBL/GenBank/DDBJ databases">
        <title>Novel species in genus cellulomonas.</title>
        <authorList>
            <person name="Ye L."/>
        </authorList>
    </citation>
    <scope>NUCLEOTIDE SEQUENCE [LARGE SCALE GENOMIC DNA]</scope>
    <source>
        <strain evidence="6">zg-Y338</strain>
    </source>
</reference>
<evidence type="ECO:0000259" key="4">
    <source>
        <dbReference type="Pfam" id="PF08386"/>
    </source>
</evidence>
<dbReference type="InterPro" id="IPR051601">
    <property type="entry name" value="Serine_prot/Carboxylest_S33"/>
</dbReference>
<comment type="similarity">
    <text evidence="1">Belongs to the peptidase S33 family.</text>
</comment>
<dbReference type="Proteomes" id="UP001316189">
    <property type="component" value="Chromosome"/>
</dbReference>
<organism evidence="5 6">
    <name type="scientific">Cellulomonas chengniuliangii</name>
    <dbReference type="NCBI Taxonomy" id="2968084"/>
    <lineage>
        <taxon>Bacteria</taxon>
        <taxon>Bacillati</taxon>
        <taxon>Actinomycetota</taxon>
        <taxon>Actinomycetes</taxon>
        <taxon>Micrococcales</taxon>
        <taxon>Cellulomonadaceae</taxon>
        <taxon>Cellulomonas</taxon>
    </lineage>
</organism>
<dbReference type="Gene3D" id="3.40.50.1820">
    <property type="entry name" value="alpha/beta hydrolase"/>
    <property type="match status" value="1"/>
</dbReference>
<dbReference type="PROSITE" id="PS51318">
    <property type="entry name" value="TAT"/>
    <property type="match status" value="1"/>
</dbReference>
<dbReference type="Pfam" id="PF08386">
    <property type="entry name" value="Abhydrolase_4"/>
    <property type="match status" value="1"/>
</dbReference>
<evidence type="ECO:0000256" key="3">
    <source>
        <dbReference type="ARBA" id="ARBA00022801"/>
    </source>
</evidence>
<evidence type="ECO:0000256" key="2">
    <source>
        <dbReference type="ARBA" id="ARBA00022729"/>
    </source>
</evidence>
<evidence type="ECO:0000256" key="1">
    <source>
        <dbReference type="ARBA" id="ARBA00010088"/>
    </source>
</evidence>
<evidence type="ECO:0000313" key="5">
    <source>
        <dbReference type="EMBL" id="UUI76881.1"/>
    </source>
</evidence>
<evidence type="ECO:0000313" key="6">
    <source>
        <dbReference type="Proteomes" id="UP001316189"/>
    </source>
</evidence>
<sequence>MPADPQVPDGDRTRTRRRWGAVAALVAGALALAGCTSPKNQSDASERPQITHDVPAELSRFYEQQVEWTECGDLECATVEVPLDWEDPEGDVITLAVNRSTATGSDVIGSLLTNPGGPGGSGVEALEGIVMERVGKEIAERYDIVGFDPRGVAGSQPVECVDGEQMDEIVSADPDYSTEAGVQEAEDRFGALGEACLQNTGELLEHVDTVSAARDMDVLRAVLGDETLTYLGYSYGTQLGATYAALYPEKVGRMVLDGALDPTLSADELAQGQAVGFESALRAYVEDCRTGASCPLTGSVEDGMAQVKKVLDRARRNPIPTDDPDRPLTGSLAFSGIAQSLYAPDLWPWLTRGLQGALANDGSTLLFLADFYYDRQDDGTYASNSTEAFWAINCADDRSPSDLESMKASAAQIEAAAPTIGYYFSYGGVVCAQWPVPEAGGLDSYAAEGAAPILVIGTTNDPATPYAWAESLSALLSSGVLLTYEGEGHTAYGRSNECVDDAVDTYLLTGEAPADGTRC</sequence>
<dbReference type="InterPro" id="IPR029058">
    <property type="entry name" value="AB_hydrolase_fold"/>
</dbReference>
<feature type="domain" description="Peptidase S33 tripeptidyl aminopeptidase-like C-terminal" evidence="4">
    <location>
        <begin position="418"/>
        <end position="519"/>
    </location>
</feature>
<dbReference type="PANTHER" id="PTHR43248">
    <property type="entry name" value="2-SUCCINYL-6-HYDROXY-2,4-CYCLOHEXADIENE-1-CARBOXYLATE SYNTHASE"/>
    <property type="match status" value="1"/>
</dbReference>
<protein>
    <submittedName>
        <fullName evidence="5">Alpha/beta hydrolase</fullName>
    </submittedName>
</protein>
<gene>
    <name evidence="5" type="ORF">NP064_02420</name>
</gene>
<keyword evidence="2" id="KW-0732">Signal</keyword>
<dbReference type="InterPro" id="IPR006311">
    <property type="entry name" value="TAT_signal"/>
</dbReference>
<name>A0ABY5L5S2_9CELL</name>
<proteinExistence type="inferred from homology"/>
<keyword evidence="6" id="KW-1185">Reference proteome</keyword>
<dbReference type="PANTHER" id="PTHR43248:SF29">
    <property type="entry name" value="TRIPEPTIDYL AMINOPEPTIDASE"/>
    <property type="match status" value="1"/>
</dbReference>
<keyword evidence="3 5" id="KW-0378">Hydrolase</keyword>